<gene>
    <name evidence="1" type="ORF">PHMEG_00017949</name>
</gene>
<evidence type="ECO:0000313" key="1">
    <source>
        <dbReference type="EMBL" id="OWZ09357.1"/>
    </source>
</evidence>
<protein>
    <submittedName>
        <fullName evidence="1">Uncharacterized protein</fullName>
    </submittedName>
</protein>
<proteinExistence type="predicted"/>
<accession>A0A225VX35</accession>
<dbReference type="OrthoDB" id="126738at2759"/>
<dbReference type="EMBL" id="NBNE01002821">
    <property type="protein sequence ID" value="OWZ09357.1"/>
    <property type="molecule type" value="Genomic_DNA"/>
</dbReference>
<sequence>MKRDFEPGDRVWMVRPPRGPKAFKFVHQWLGPLRVIEDAGYKNFLVEREDDGENHEQLIAHVSFLATYRQPMVLLDAVAKALEEQLENEDASGRTDEDDETADPVVRASAAPVNTVVPGHSTKRRVTAMAREIASNVDGQYVLEYQLRLMRTGREAGHRDNTNTYERRWLSVAEYDEIFSHRNVVEDLEVDGGV</sequence>
<dbReference type="AlphaFoldDB" id="A0A225VX35"/>
<evidence type="ECO:0000313" key="2">
    <source>
        <dbReference type="Proteomes" id="UP000198211"/>
    </source>
</evidence>
<dbReference type="Proteomes" id="UP000198211">
    <property type="component" value="Unassembled WGS sequence"/>
</dbReference>
<comment type="caution">
    <text evidence="1">The sequence shown here is derived from an EMBL/GenBank/DDBJ whole genome shotgun (WGS) entry which is preliminary data.</text>
</comment>
<keyword evidence="2" id="KW-1185">Reference proteome</keyword>
<reference evidence="2" key="1">
    <citation type="submission" date="2017-03" db="EMBL/GenBank/DDBJ databases">
        <title>Phytopthora megakarya and P. palmivora, two closely related causual agents of cacao black pod achieved similar genome size and gene model numbers by different mechanisms.</title>
        <authorList>
            <person name="Ali S."/>
            <person name="Shao J."/>
            <person name="Larry D.J."/>
            <person name="Kronmiller B."/>
            <person name="Shen D."/>
            <person name="Strem M.D."/>
            <person name="Melnick R.L."/>
            <person name="Guiltinan M.J."/>
            <person name="Tyler B.M."/>
            <person name="Meinhardt L.W."/>
            <person name="Bailey B.A."/>
        </authorList>
    </citation>
    <scope>NUCLEOTIDE SEQUENCE [LARGE SCALE GENOMIC DNA]</scope>
    <source>
        <strain evidence="2">zdho120</strain>
    </source>
</reference>
<organism evidence="1 2">
    <name type="scientific">Phytophthora megakarya</name>
    <dbReference type="NCBI Taxonomy" id="4795"/>
    <lineage>
        <taxon>Eukaryota</taxon>
        <taxon>Sar</taxon>
        <taxon>Stramenopiles</taxon>
        <taxon>Oomycota</taxon>
        <taxon>Peronosporomycetes</taxon>
        <taxon>Peronosporales</taxon>
        <taxon>Peronosporaceae</taxon>
        <taxon>Phytophthora</taxon>
    </lineage>
</organism>
<name>A0A225VX35_9STRA</name>